<dbReference type="PANTHER" id="PTHR31415:SF173">
    <property type="entry name" value="PROTEIN, PUTATIVE-RELATED"/>
    <property type="match status" value="1"/>
</dbReference>
<protein>
    <recommendedName>
        <fullName evidence="6">Late embryogenesis abundant protein LEA-2 subgroup domain-containing protein</fullName>
    </recommendedName>
</protein>
<reference evidence="4 5" key="1">
    <citation type="journal article" date="2017" name="Front. Genet.">
        <title>Draft sequencing of the heterozygous diploid genome of Satsuma (Citrus unshiu Marc.) using a hybrid assembly approach.</title>
        <authorList>
            <person name="Shimizu T."/>
            <person name="Tanizawa Y."/>
            <person name="Mochizuki T."/>
            <person name="Nagasaki H."/>
            <person name="Yoshioka T."/>
            <person name="Toyoda A."/>
            <person name="Fujiyama A."/>
            <person name="Kaminuma E."/>
            <person name="Nakamura Y."/>
        </authorList>
    </citation>
    <scope>NUCLEOTIDE SEQUENCE [LARGE SCALE GENOMIC DNA]</scope>
    <source>
        <strain evidence="5">cv. Miyagawa wase</strain>
    </source>
</reference>
<dbReference type="GO" id="GO:0005886">
    <property type="term" value="C:plasma membrane"/>
    <property type="evidence" value="ECO:0007669"/>
    <property type="project" value="TreeGrafter"/>
</dbReference>
<dbReference type="GO" id="GO:0098542">
    <property type="term" value="P:defense response to other organism"/>
    <property type="evidence" value="ECO:0007669"/>
    <property type="project" value="InterPro"/>
</dbReference>
<dbReference type="Proteomes" id="UP000236630">
    <property type="component" value="Unassembled WGS sequence"/>
</dbReference>
<evidence type="ECO:0000256" key="3">
    <source>
        <dbReference type="SAM" id="Phobius"/>
    </source>
</evidence>
<dbReference type="InterPro" id="IPR044839">
    <property type="entry name" value="NDR1-like"/>
</dbReference>
<organism evidence="4 5">
    <name type="scientific">Citrus unshiu</name>
    <name type="common">Satsuma mandarin</name>
    <name type="synonym">Citrus nobilis var. unshiu</name>
    <dbReference type="NCBI Taxonomy" id="55188"/>
    <lineage>
        <taxon>Eukaryota</taxon>
        <taxon>Viridiplantae</taxon>
        <taxon>Streptophyta</taxon>
        <taxon>Embryophyta</taxon>
        <taxon>Tracheophyta</taxon>
        <taxon>Spermatophyta</taxon>
        <taxon>Magnoliopsida</taxon>
        <taxon>eudicotyledons</taxon>
        <taxon>Gunneridae</taxon>
        <taxon>Pentapetalae</taxon>
        <taxon>rosids</taxon>
        <taxon>malvids</taxon>
        <taxon>Sapindales</taxon>
        <taxon>Rutaceae</taxon>
        <taxon>Aurantioideae</taxon>
        <taxon>Citrus</taxon>
    </lineage>
</organism>
<feature type="transmembrane region" description="Helical" evidence="3">
    <location>
        <begin position="48"/>
        <end position="72"/>
    </location>
</feature>
<dbReference type="EMBL" id="BDQV01000682">
    <property type="protein sequence ID" value="GAY67278.1"/>
    <property type="molecule type" value="Genomic_DNA"/>
</dbReference>
<evidence type="ECO:0000313" key="5">
    <source>
        <dbReference type="Proteomes" id="UP000236630"/>
    </source>
</evidence>
<dbReference type="AlphaFoldDB" id="A0A2H5QRN4"/>
<evidence type="ECO:0008006" key="6">
    <source>
        <dbReference type="Google" id="ProtNLM"/>
    </source>
</evidence>
<dbReference type="GO" id="GO:0009506">
    <property type="term" value="C:plasmodesma"/>
    <property type="evidence" value="ECO:0007669"/>
    <property type="project" value="TreeGrafter"/>
</dbReference>
<comment type="caution">
    <text evidence="4">The sequence shown here is derived from an EMBL/GenBank/DDBJ whole genome shotgun (WGS) entry which is preliminary data.</text>
</comment>
<sequence length="241" mass="27418">MEENEIIQNSAHRCPSKVYPLTTGDISQLPPSRPPHYQHFQIKKLPKLIIITLLVVAASISLTALICILMYFTLGPKLPSLHLDTFSVSNFTIGSTNLIAKWDFNLTFKNPDHLWQIYLDCIECIALNHDHFPIAINHSVSPPFKVKPMKKSTIHVQLATGDSLIFLNHQLLQKINSQRRNGRMVVFDLAVRAKTRFTGVSWLWWTEFANLMYTCLDLKVGFKGLSDSDVGMFIGRLPKQC</sequence>
<evidence type="ECO:0000256" key="2">
    <source>
        <dbReference type="ARBA" id="ARBA00023136"/>
    </source>
</evidence>
<dbReference type="PANTHER" id="PTHR31415">
    <property type="entry name" value="OS05G0367900 PROTEIN"/>
    <property type="match status" value="1"/>
</dbReference>
<accession>A0A2H5QRN4</accession>
<comment type="subcellular location">
    <subcellularLocation>
        <location evidence="1">Membrane</location>
    </subcellularLocation>
</comment>
<evidence type="ECO:0000256" key="1">
    <source>
        <dbReference type="ARBA" id="ARBA00004370"/>
    </source>
</evidence>
<proteinExistence type="predicted"/>
<gene>
    <name evidence="4" type="ORF">CUMW_255290</name>
</gene>
<keyword evidence="3" id="KW-1133">Transmembrane helix</keyword>
<name>A0A2H5QRN4_CITUN</name>
<keyword evidence="3" id="KW-0812">Transmembrane</keyword>
<keyword evidence="5" id="KW-1185">Reference proteome</keyword>
<keyword evidence="2 3" id="KW-0472">Membrane</keyword>
<evidence type="ECO:0000313" key="4">
    <source>
        <dbReference type="EMBL" id="GAY67278.1"/>
    </source>
</evidence>